<reference evidence="3" key="3">
    <citation type="submission" date="2022-12" db="EMBL/GenBank/DDBJ databases">
        <authorList>
            <person name="Krivoruchko A.V."/>
            <person name="Elkin A."/>
        </authorList>
    </citation>
    <scope>NUCLEOTIDE SEQUENCE</scope>
    <source>
        <strain evidence="3">IEGM 249</strain>
    </source>
</reference>
<dbReference type="Proteomes" id="UP000186108">
    <property type="component" value="Chromosome"/>
</dbReference>
<proteinExistence type="predicted"/>
<dbReference type="EMBL" id="CP008947">
    <property type="protein sequence ID" value="AII04617.1"/>
    <property type="molecule type" value="Genomic_DNA"/>
</dbReference>
<evidence type="ECO:0000313" key="4">
    <source>
        <dbReference type="EMBL" id="WLF50034.1"/>
    </source>
</evidence>
<reference evidence="2 6" key="2">
    <citation type="submission" date="2014-07" db="EMBL/GenBank/DDBJ databases">
        <authorList>
            <person name="Zhang J.E."/>
            <person name="Yang H."/>
            <person name="Guo J."/>
            <person name="Deng Z."/>
            <person name="Luo H."/>
            <person name="Luo M."/>
            <person name="Zhao B."/>
        </authorList>
    </citation>
    <scope>NUCLEOTIDE SEQUENCE [LARGE SCALE GENOMIC DNA]</scope>
    <source>
        <strain evidence="2 6">1CP</strain>
    </source>
</reference>
<dbReference type="eggNOG" id="ENOG50322IE">
    <property type="taxonomic scope" value="Bacteria"/>
</dbReference>
<accession>A0A076EHD1</accession>
<evidence type="ECO:0000313" key="6">
    <source>
        <dbReference type="Proteomes" id="UP000186108"/>
    </source>
</evidence>
<evidence type="ECO:0000313" key="7">
    <source>
        <dbReference type="Proteomes" id="UP001066327"/>
    </source>
</evidence>
<dbReference type="PATRIC" id="fig|37919.13.peg.2780"/>
<dbReference type="Proteomes" id="UP001231166">
    <property type="component" value="Chromosome"/>
</dbReference>
<dbReference type="Proteomes" id="UP001066327">
    <property type="component" value="Unassembled WGS sequence"/>
</dbReference>
<dbReference type="EMBL" id="CP130953">
    <property type="protein sequence ID" value="WLF50034.1"/>
    <property type="molecule type" value="Genomic_DNA"/>
</dbReference>
<sequence length="69" mass="7719">MTFTVTHRSFDQLAEFAVTDFGDDDSYSIHESGALVIVRAARELIYAPGSWFLVEREDGQEDGSPGNYM</sequence>
<evidence type="ECO:0000313" key="2">
    <source>
        <dbReference type="EMBL" id="ANS27409.1"/>
    </source>
</evidence>
<dbReference type="AlphaFoldDB" id="A0A076EHD1"/>
<dbReference type="RefSeq" id="WP_011598322.1">
    <property type="nucleotide sequence ID" value="NZ_CAJUXZ010000001.1"/>
</dbReference>
<keyword evidence="7" id="KW-1185">Reference proteome</keyword>
<dbReference type="Proteomes" id="UP000028488">
    <property type="component" value="Chromosome"/>
</dbReference>
<gene>
    <name evidence="1" type="ORF">EP51_08415</name>
    <name evidence="3" type="ORF">O4328_18720</name>
    <name evidence="4" type="ORF">Q5707_14005</name>
    <name evidence="2" type="ORF">R1CP_13515</name>
</gene>
<evidence type="ECO:0000313" key="1">
    <source>
        <dbReference type="EMBL" id="AII04617.1"/>
    </source>
</evidence>
<protein>
    <submittedName>
        <fullName evidence="1">Uncharacterized protein</fullName>
    </submittedName>
</protein>
<reference evidence="4" key="4">
    <citation type="submission" date="2023-07" db="EMBL/GenBank/DDBJ databases">
        <title>Genomic analysis of Rhodococcus opacus VOC-14 with glycol ethers degradation activity.</title>
        <authorList>
            <person name="Narkevich D.A."/>
            <person name="Hlushen A.M."/>
            <person name="Akhremchuk A.E."/>
            <person name="Sikolenko M.A."/>
            <person name="Valentovich L.N."/>
        </authorList>
    </citation>
    <scope>NUCLEOTIDE SEQUENCE</scope>
    <source>
        <strain evidence="4">VOC-14</strain>
    </source>
</reference>
<name>A0A076EHD1_RHOOP</name>
<dbReference type="EMBL" id="JAPWIS010000009">
    <property type="protein sequence ID" value="MCZ4585711.1"/>
    <property type="molecule type" value="Genomic_DNA"/>
</dbReference>
<reference evidence="1 5" key="1">
    <citation type="submission" date="2014-07" db="EMBL/GenBank/DDBJ databases">
        <title>Genome Sequence of Rhodococcus opacus Strain R7, a Biodegrader of Mono- and Polycyclic Aromatic Hydrocarbons.</title>
        <authorList>
            <person name="Di Gennaro P."/>
            <person name="Zampolli J."/>
            <person name="Presti I."/>
            <person name="Cappelletti M."/>
            <person name="D'Ursi P."/>
            <person name="Orro A."/>
            <person name="Mezzelani A."/>
            <person name="Milanesi L."/>
        </authorList>
    </citation>
    <scope>NUCLEOTIDE SEQUENCE [LARGE SCALE GENOMIC DNA]</scope>
    <source>
        <strain evidence="1 5">R7</strain>
    </source>
</reference>
<dbReference type="EMBL" id="CP009111">
    <property type="protein sequence ID" value="ANS27409.1"/>
    <property type="molecule type" value="Genomic_DNA"/>
</dbReference>
<evidence type="ECO:0000313" key="5">
    <source>
        <dbReference type="Proteomes" id="UP000028488"/>
    </source>
</evidence>
<evidence type="ECO:0000313" key="3">
    <source>
        <dbReference type="EMBL" id="MCZ4585711.1"/>
    </source>
</evidence>
<organism evidence="1 5">
    <name type="scientific">Rhodococcus opacus</name>
    <name type="common">Nocardia opaca</name>
    <dbReference type="NCBI Taxonomy" id="37919"/>
    <lineage>
        <taxon>Bacteria</taxon>
        <taxon>Bacillati</taxon>
        <taxon>Actinomycetota</taxon>
        <taxon>Actinomycetes</taxon>
        <taxon>Mycobacteriales</taxon>
        <taxon>Nocardiaceae</taxon>
        <taxon>Rhodococcus</taxon>
    </lineage>
</organism>